<evidence type="ECO:0000256" key="3">
    <source>
        <dbReference type="ARBA" id="ARBA00022617"/>
    </source>
</evidence>
<dbReference type="STRING" id="35570.A0A1I8PBX1"/>
<dbReference type="GO" id="GO:0020037">
    <property type="term" value="F:heme binding"/>
    <property type="evidence" value="ECO:0007669"/>
    <property type="project" value="InterPro"/>
</dbReference>
<keyword evidence="6 8" id="KW-0408">Iron</keyword>
<dbReference type="Proteomes" id="UP000095300">
    <property type="component" value="Unassembled WGS sequence"/>
</dbReference>
<keyword evidence="10" id="KW-0812">Transmembrane</keyword>
<dbReference type="CDD" id="cd20628">
    <property type="entry name" value="CYP4"/>
    <property type="match status" value="1"/>
</dbReference>
<keyword evidence="7 9" id="KW-0503">Monooxygenase</keyword>
<evidence type="ECO:0000256" key="4">
    <source>
        <dbReference type="ARBA" id="ARBA00022723"/>
    </source>
</evidence>
<evidence type="ECO:0000313" key="11">
    <source>
        <dbReference type="EnsemblMetazoa" id="SCAU006711-PA"/>
    </source>
</evidence>
<sequence length="554" mass="63408">MSEDIVIDQIKEEVLASTLIWTPALSTLLGVAVAIFLFEIWVKNSRNYKLCENIPGPRRLPFIGNAHMFINKGSEEIMATAIKCHKLYGKTVCGWLGPWQIVFLTDPADIELILSSNEHLEKSDEYRYFQPWFGDGLLISKGHHWKHHRKMIAPTFHQSILKSFVPTFVQHSKQVVQRLSKENGKEFDVHEYMSQVTVEILLATAMGVKQLPEGNKCLEYAQAVLDMCDIIHKRQTKFYYRLDAMFNMTPLSKKGEKMMDIILGMTRKVVSDRQKNFNADSRAIVEDQKEVDKQRQQAKKEGLRDDLDDIDEEDVGVKKRLALLDAMMAMSKNPDIQWTERDVLDEVNTIMFEGHDTTSAGSSFVLCMLGIHKDVQAKVLAEQEAIFGSNFSRDCTFADTLEMRYLERVIMETLRLYPPVPIIARKAGRDVRLASGPYVIPKDTTVVIAQYAVHRNERAYPNPHEFNPDNFLAENMSKRHYYSFIPFSAGPRSCVGRKFAMLKLKVLLSTILRNYSVNCNLKESEFKMQGDIILKMANGFNISLEKRAGVSQTM</sequence>
<accession>A0A1I8PBX1</accession>
<organism evidence="11 12">
    <name type="scientific">Stomoxys calcitrans</name>
    <name type="common">Stable fly</name>
    <name type="synonym">Conops calcitrans</name>
    <dbReference type="NCBI Taxonomy" id="35570"/>
    <lineage>
        <taxon>Eukaryota</taxon>
        <taxon>Metazoa</taxon>
        <taxon>Ecdysozoa</taxon>
        <taxon>Arthropoda</taxon>
        <taxon>Hexapoda</taxon>
        <taxon>Insecta</taxon>
        <taxon>Pterygota</taxon>
        <taxon>Neoptera</taxon>
        <taxon>Endopterygota</taxon>
        <taxon>Diptera</taxon>
        <taxon>Brachycera</taxon>
        <taxon>Muscomorpha</taxon>
        <taxon>Muscoidea</taxon>
        <taxon>Muscidae</taxon>
        <taxon>Stomoxys</taxon>
    </lineage>
</organism>
<feature type="transmembrane region" description="Helical" evidence="10">
    <location>
        <begin position="20"/>
        <end position="42"/>
    </location>
</feature>
<evidence type="ECO:0000256" key="6">
    <source>
        <dbReference type="ARBA" id="ARBA00023004"/>
    </source>
</evidence>
<dbReference type="InterPro" id="IPR017972">
    <property type="entry name" value="Cyt_P450_CS"/>
</dbReference>
<evidence type="ECO:0000256" key="9">
    <source>
        <dbReference type="RuleBase" id="RU000461"/>
    </source>
</evidence>
<dbReference type="OrthoDB" id="1470350at2759"/>
<keyword evidence="3 8" id="KW-0349">Heme</keyword>
<dbReference type="Pfam" id="PF00067">
    <property type="entry name" value="p450"/>
    <property type="match status" value="1"/>
</dbReference>
<name>A0A1I8PBX1_STOCA</name>
<dbReference type="InterPro" id="IPR036396">
    <property type="entry name" value="Cyt_P450_sf"/>
</dbReference>
<dbReference type="EnsemblMetazoa" id="SCAU006711-RA">
    <property type="protein sequence ID" value="SCAU006711-PA"/>
    <property type="gene ID" value="SCAU006711"/>
</dbReference>
<evidence type="ECO:0000313" key="12">
    <source>
        <dbReference type="Proteomes" id="UP000095300"/>
    </source>
</evidence>
<protein>
    <recommendedName>
        <fullName evidence="13">Cytochrome P450</fullName>
    </recommendedName>
</protein>
<evidence type="ECO:0008006" key="13">
    <source>
        <dbReference type="Google" id="ProtNLM"/>
    </source>
</evidence>
<dbReference type="InterPro" id="IPR001128">
    <property type="entry name" value="Cyt_P450"/>
</dbReference>
<keyword evidence="12" id="KW-1185">Reference proteome</keyword>
<proteinExistence type="inferred from homology"/>
<dbReference type="PROSITE" id="PS00086">
    <property type="entry name" value="CYTOCHROME_P450"/>
    <property type="match status" value="1"/>
</dbReference>
<dbReference type="GO" id="GO:0005506">
    <property type="term" value="F:iron ion binding"/>
    <property type="evidence" value="ECO:0007669"/>
    <property type="project" value="InterPro"/>
</dbReference>
<keyword evidence="5 9" id="KW-0560">Oxidoreductase</keyword>
<evidence type="ECO:0000256" key="5">
    <source>
        <dbReference type="ARBA" id="ARBA00023002"/>
    </source>
</evidence>
<dbReference type="SUPFAM" id="SSF48264">
    <property type="entry name" value="Cytochrome P450"/>
    <property type="match status" value="1"/>
</dbReference>
<dbReference type="PANTHER" id="PTHR24291">
    <property type="entry name" value="CYTOCHROME P450 FAMILY 4"/>
    <property type="match status" value="1"/>
</dbReference>
<evidence type="ECO:0000256" key="1">
    <source>
        <dbReference type="ARBA" id="ARBA00001971"/>
    </source>
</evidence>
<evidence type="ECO:0000256" key="7">
    <source>
        <dbReference type="ARBA" id="ARBA00023033"/>
    </source>
</evidence>
<keyword evidence="10" id="KW-0472">Membrane</keyword>
<dbReference type="PRINTS" id="PR00385">
    <property type="entry name" value="P450"/>
</dbReference>
<comment type="similarity">
    <text evidence="2 9">Belongs to the cytochrome P450 family.</text>
</comment>
<keyword evidence="10" id="KW-1133">Transmembrane helix</keyword>
<feature type="binding site" description="axial binding residue" evidence="8">
    <location>
        <position position="494"/>
    </location>
    <ligand>
        <name>heme</name>
        <dbReference type="ChEBI" id="CHEBI:30413"/>
    </ligand>
    <ligandPart>
        <name>Fe</name>
        <dbReference type="ChEBI" id="CHEBI:18248"/>
    </ligandPart>
</feature>
<dbReference type="AlphaFoldDB" id="A0A1I8PBX1"/>
<evidence type="ECO:0000256" key="2">
    <source>
        <dbReference type="ARBA" id="ARBA00010617"/>
    </source>
</evidence>
<keyword evidence="4 8" id="KW-0479">Metal-binding</keyword>
<dbReference type="VEuPathDB" id="VectorBase:SCAU006711"/>
<dbReference type="GO" id="GO:0004497">
    <property type="term" value="F:monooxygenase activity"/>
    <property type="evidence" value="ECO:0007669"/>
    <property type="project" value="UniProtKB-KW"/>
</dbReference>
<dbReference type="PANTHER" id="PTHR24291:SF106">
    <property type="entry name" value="CYTOCHROME P450 4G1-RELATED"/>
    <property type="match status" value="1"/>
</dbReference>
<dbReference type="GO" id="GO:0016705">
    <property type="term" value="F:oxidoreductase activity, acting on paired donors, with incorporation or reduction of molecular oxygen"/>
    <property type="evidence" value="ECO:0007669"/>
    <property type="project" value="InterPro"/>
</dbReference>
<evidence type="ECO:0000256" key="8">
    <source>
        <dbReference type="PIRSR" id="PIRSR602401-1"/>
    </source>
</evidence>
<dbReference type="InterPro" id="IPR002401">
    <property type="entry name" value="Cyt_P450_E_grp-I"/>
</dbReference>
<dbReference type="Gene3D" id="1.10.630.10">
    <property type="entry name" value="Cytochrome P450"/>
    <property type="match status" value="1"/>
</dbReference>
<comment type="cofactor">
    <cofactor evidence="1 8">
        <name>heme</name>
        <dbReference type="ChEBI" id="CHEBI:30413"/>
    </cofactor>
</comment>
<gene>
    <name evidence="11" type="primary">106095445</name>
</gene>
<reference evidence="11" key="1">
    <citation type="submission" date="2020-05" db="UniProtKB">
        <authorList>
            <consortium name="EnsemblMetazoa"/>
        </authorList>
    </citation>
    <scope>IDENTIFICATION</scope>
    <source>
        <strain evidence="11">USDA</strain>
    </source>
</reference>
<dbReference type="PRINTS" id="PR00463">
    <property type="entry name" value="EP450I"/>
</dbReference>
<dbReference type="InterPro" id="IPR050196">
    <property type="entry name" value="Cytochrome_P450_Monoox"/>
</dbReference>
<evidence type="ECO:0000256" key="10">
    <source>
        <dbReference type="SAM" id="Phobius"/>
    </source>
</evidence>